<dbReference type="KEGG" id="psw:LK03_19565"/>
<reference evidence="3 4" key="1">
    <citation type="submission" date="2014-09" db="EMBL/GenBank/DDBJ databases">
        <authorList>
            <person name="Chan K.-G."/>
        </authorList>
    </citation>
    <scope>NUCLEOTIDE SEQUENCE [LARGE SCALE GENOMIC DNA]</scope>
    <source>
        <strain evidence="3 4">ND07</strain>
    </source>
</reference>
<dbReference type="OrthoDB" id="7026821at2"/>
<keyword evidence="4" id="KW-1185">Reference proteome</keyword>
<evidence type="ECO:0000256" key="2">
    <source>
        <dbReference type="SAM" id="SignalP"/>
    </source>
</evidence>
<protein>
    <recommendedName>
        <fullName evidence="5">Lipoprotein</fullName>
    </recommendedName>
</protein>
<feature type="compositionally biased region" description="Basic and acidic residues" evidence="1">
    <location>
        <begin position="102"/>
        <end position="111"/>
    </location>
</feature>
<feature type="chain" id="PRO_5001852065" description="Lipoprotein" evidence="2">
    <location>
        <begin position="23"/>
        <end position="111"/>
    </location>
</feature>
<keyword evidence="2" id="KW-0732">Signal</keyword>
<proteinExistence type="predicted"/>
<evidence type="ECO:0000256" key="1">
    <source>
        <dbReference type="SAM" id="MobiDB-lite"/>
    </source>
</evidence>
<dbReference type="STRING" id="157783.LK03_19565"/>
<feature type="region of interest" description="Disordered" evidence="1">
    <location>
        <begin position="34"/>
        <end position="111"/>
    </location>
</feature>
<name>A0A089YHZ9_9PSED</name>
<gene>
    <name evidence="3" type="ORF">LK03_19565</name>
</gene>
<feature type="compositionally biased region" description="Polar residues" evidence="1">
    <location>
        <begin position="36"/>
        <end position="58"/>
    </location>
</feature>
<dbReference type="EMBL" id="CP009455">
    <property type="protein sequence ID" value="AIR91328.1"/>
    <property type="molecule type" value="Genomic_DNA"/>
</dbReference>
<evidence type="ECO:0008006" key="5">
    <source>
        <dbReference type="Google" id="ProtNLM"/>
    </source>
</evidence>
<feature type="signal peptide" evidence="2">
    <location>
        <begin position="1"/>
        <end position="22"/>
    </location>
</feature>
<evidence type="ECO:0000313" key="3">
    <source>
        <dbReference type="EMBL" id="AIR91328.1"/>
    </source>
</evidence>
<sequence>MRPTLPSLTVGLLLSLLAAVCAAGAPVLVAKDGVRANSSNPYNSPIQRANPNSRQGSLPATPPVRGPSTEPLVHPPTLQNRGIGNGDNLRQQQQAPALEPSRPPRDSSRTP</sequence>
<dbReference type="Proteomes" id="UP000029493">
    <property type="component" value="Chromosome"/>
</dbReference>
<dbReference type="RefSeq" id="WP_038414094.1">
    <property type="nucleotide sequence ID" value="NZ_CP009455.1"/>
</dbReference>
<feature type="compositionally biased region" description="Polar residues" evidence="1">
    <location>
        <begin position="77"/>
        <end position="95"/>
    </location>
</feature>
<accession>A0A089YHZ9</accession>
<organism evidence="3 4">
    <name type="scientific">Pseudomonas cremoricolorata</name>
    <dbReference type="NCBI Taxonomy" id="157783"/>
    <lineage>
        <taxon>Bacteria</taxon>
        <taxon>Pseudomonadati</taxon>
        <taxon>Pseudomonadota</taxon>
        <taxon>Gammaproteobacteria</taxon>
        <taxon>Pseudomonadales</taxon>
        <taxon>Pseudomonadaceae</taxon>
        <taxon>Pseudomonas</taxon>
    </lineage>
</organism>
<evidence type="ECO:0000313" key="4">
    <source>
        <dbReference type="Proteomes" id="UP000029493"/>
    </source>
</evidence>
<dbReference type="AlphaFoldDB" id="A0A089YHZ9"/>